<dbReference type="PANTHER" id="PTHR43828">
    <property type="entry name" value="ASPARAGINASE"/>
    <property type="match status" value="1"/>
</dbReference>
<feature type="region of interest" description="Disordered" evidence="1">
    <location>
        <begin position="279"/>
        <end position="301"/>
    </location>
</feature>
<proteinExistence type="predicted"/>
<dbReference type="STRING" id="1036611.A0A1L9PW88"/>
<name>A0A1L9PW88_ASPVE</name>
<dbReference type="VEuPathDB" id="FungiDB:ASPVEDRAFT_138313"/>
<dbReference type="SUPFAM" id="SSF54616">
    <property type="entry name" value="DNA-binding domain of Mlu1-box binding protein MBP1"/>
    <property type="match status" value="1"/>
</dbReference>
<dbReference type="AlphaFoldDB" id="A0A1L9PW88"/>
<feature type="region of interest" description="Disordered" evidence="1">
    <location>
        <begin position="591"/>
        <end position="652"/>
    </location>
</feature>
<keyword evidence="4" id="KW-1185">Reference proteome</keyword>
<feature type="domain" description="HTH APSES-type" evidence="2">
    <location>
        <begin position="92"/>
        <end position="210"/>
    </location>
</feature>
<organism evidence="3 4">
    <name type="scientific">Aspergillus versicolor CBS 583.65</name>
    <dbReference type="NCBI Taxonomy" id="1036611"/>
    <lineage>
        <taxon>Eukaryota</taxon>
        <taxon>Fungi</taxon>
        <taxon>Dikarya</taxon>
        <taxon>Ascomycota</taxon>
        <taxon>Pezizomycotina</taxon>
        <taxon>Eurotiomycetes</taxon>
        <taxon>Eurotiomycetidae</taxon>
        <taxon>Eurotiales</taxon>
        <taxon>Aspergillaceae</taxon>
        <taxon>Aspergillus</taxon>
        <taxon>Aspergillus subgen. Nidulantes</taxon>
    </lineage>
</organism>
<evidence type="ECO:0000259" key="2">
    <source>
        <dbReference type="PROSITE" id="PS51299"/>
    </source>
</evidence>
<feature type="compositionally biased region" description="Low complexity" evidence="1">
    <location>
        <begin position="419"/>
        <end position="442"/>
    </location>
</feature>
<accession>A0A1L9PW88</accession>
<feature type="region of interest" description="Disordered" evidence="1">
    <location>
        <begin position="493"/>
        <end position="527"/>
    </location>
</feature>
<dbReference type="GO" id="GO:0000981">
    <property type="term" value="F:DNA-binding transcription factor activity, RNA polymerase II-specific"/>
    <property type="evidence" value="ECO:0007669"/>
    <property type="project" value="UniProtKB-ARBA"/>
</dbReference>
<reference evidence="4" key="1">
    <citation type="journal article" date="2017" name="Genome Biol.">
        <title>Comparative genomics reveals high biological diversity and specific adaptations in the industrially and medically important fungal genus Aspergillus.</title>
        <authorList>
            <person name="de Vries R.P."/>
            <person name="Riley R."/>
            <person name="Wiebenga A."/>
            <person name="Aguilar-Osorio G."/>
            <person name="Amillis S."/>
            <person name="Uchima C.A."/>
            <person name="Anderluh G."/>
            <person name="Asadollahi M."/>
            <person name="Askin M."/>
            <person name="Barry K."/>
            <person name="Battaglia E."/>
            <person name="Bayram O."/>
            <person name="Benocci T."/>
            <person name="Braus-Stromeyer S.A."/>
            <person name="Caldana C."/>
            <person name="Canovas D."/>
            <person name="Cerqueira G.C."/>
            <person name="Chen F."/>
            <person name="Chen W."/>
            <person name="Choi C."/>
            <person name="Clum A."/>
            <person name="Dos Santos R.A."/>
            <person name="Damasio A.R."/>
            <person name="Diallinas G."/>
            <person name="Emri T."/>
            <person name="Fekete E."/>
            <person name="Flipphi M."/>
            <person name="Freyberg S."/>
            <person name="Gallo A."/>
            <person name="Gournas C."/>
            <person name="Habgood R."/>
            <person name="Hainaut M."/>
            <person name="Harispe M.L."/>
            <person name="Henrissat B."/>
            <person name="Hilden K.S."/>
            <person name="Hope R."/>
            <person name="Hossain A."/>
            <person name="Karabika E."/>
            <person name="Karaffa L."/>
            <person name="Karanyi Z."/>
            <person name="Krasevec N."/>
            <person name="Kuo A."/>
            <person name="Kusch H."/>
            <person name="LaButti K."/>
            <person name="Lagendijk E.L."/>
            <person name="Lapidus A."/>
            <person name="Levasseur A."/>
            <person name="Lindquist E."/>
            <person name="Lipzen A."/>
            <person name="Logrieco A.F."/>
            <person name="MacCabe A."/>
            <person name="Maekelae M.R."/>
            <person name="Malavazi I."/>
            <person name="Melin P."/>
            <person name="Meyer V."/>
            <person name="Mielnichuk N."/>
            <person name="Miskei M."/>
            <person name="Molnar A.P."/>
            <person name="Mule G."/>
            <person name="Ngan C.Y."/>
            <person name="Orejas M."/>
            <person name="Orosz E."/>
            <person name="Ouedraogo J.P."/>
            <person name="Overkamp K.M."/>
            <person name="Park H.-S."/>
            <person name="Perrone G."/>
            <person name="Piumi F."/>
            <person name="Punt P.J."/>
            <person name="Ram A.F."/>
            <person name="Ramon A."/>
            <person name="Rauscher S."/>
            <person name="Record E."/>
            <person name="Riano-Pachon D.M."/>
            <person name="Robert V."/>
            <person name="Roehrig J."/>
            <person name="Ruller R."/>
            <person name="Salamov A."/>
            <person name="Salih N.S."/>
            <person name="Samson R.A."/>
            <person name="Sandor E."/>
            <person name="Sanguinetti M."/>
            <person name="Schuetze T."/>
            <person name="Sepcic K."/>
            <person name="Shelest E."/>
            <person name="Sherlock G."/>
            <person name="Sophianopoulou V."/>
            <person name="Squina F.M."/>
            <person name="Sun H."/>
            <person name="Susca A."/>
            <person name="Todd R.B."/>
            <person name="Tsang A."/>
            <person name="Unkles S.E."/>
            <person name="van de Wiele N."/>
            <person name="van Rossen-Uffink D."/>
            <person name="Oliveira J.V."/>
            <person name="Vesth T.C."/>
            <person name="Visser J."/>
            <person name="Yu J.-H."/>
            <person name="Zhou M."/>
            <person name="Andersen M.R."/>
            <person name="Archer D.B."/>
            <person name="Baker S.E."/>
            <person name="Benoit I."/>
            <person name="Brakhage A.A."/>
            <person name="Braus G.H."/>
            <person name="Fischer R."/>
            <person name="Frisvad J.C."/>
            <person name="Goldman G.H."/>
            <person name="Houbraken J."/>
            <person name="Oakley B."/>
            <person name="Pocsi I."/>
            <person name="Scazzocchio C."/>
            <person name="Seiboth B."/>
            <person name="vanKuyk P.A."/>
            <person name="Wortman J."/>
            <person name="Dyer P.S."/>
            <person name="Grigoriev I.V."/>
        </authorList>
    </citation>
    <scope>NUCLEOTIDE SEQUENCE [LARGE SCALE GENOMIC DNA]</scope>
    <source>
        <strain evidence="4">CBS 583.65</strain>
    </source>
</reference>
<gene>
    <name evidence="3" type="ORF">ASPVEDRAFT_138313</name>
</gene>
<sequence>MVSIESLLNPLPTPSPTSSASTIMLRSPRQKKQKMAKDAPIFQRGKPKGEVRYPPCEMRNGEIASLHHDFRIHPFGNIADYPRHIPYNSDKKSFQERTGRESFEVFQYTFQIPGEEKQWTVMWDYNIGLVRITHLFKCNDYSKTTPAKMLNQNPGLRDICHSITGGALAAQGYWMPYEAAKAVAATFCWKIRYALTPIFGVDFPNTCIPPSDSNRFGRMIIEPAIVQIATRNADEYRLLELRASPPDSFQTDYPYRPSSAPGIDKGRTSVALGRHILPKSHQRRHRSNTSTSTDTSLVGYGSSPEGEYYSSTERYYASPVSLPRSSFTPVNTPRSRDIYANDSINLLPSSHGLIASLTTPNERARERAKARVIPSSVPSNQPTLTTRGLAIRTVAAADGSDANSDADAETDFEYYFGPDPDATSSDESTSSAPSSGSGSSDSVGPIALAALYADDSNIYADGDDDGHQDTDMHMAEYRPSKRIAIAGHRRERIVPPNPRFHPYGENEDYREPEPLRGHDSDRYSIPGRRPSEIMVAQALMGLRRGSARRPVSSPSDARHDVNGVDDGLEYSHGCPCRCPCHELDHGDGHHLATPITSGNPSPVSGQKRRRAPSAPPNIRSDRSSCDPAIFDQGHRPHRPCRSIKAQVRSSTV</sequence>
<dbReference type="GeneID" id="63722988"/>
<dbReference type="RefSeq" id="XP_040671571.1">
    <property type="nucleotide sequence ID" value="XM_040807477.1"/>
</dbReference>
<evidence type="ECO:0000313" key="3">
    <source>
        <dbReference type="EMBL" id="OJJ05809.1"/>
    </source>
</evidence>
<dbReference type="GO" id="GO:0030907">
    <property type="term" value="C:MBF transcription complex"/>
    <property type="evidence" value="ECO:0007669"/>
    <property type="project" value="TreeGrafter"/>
</dbReference>
<dbReference type="GO" id="GO:0003677">
    <property type="term" value="F:DNA binding"/>
    <property type="evidence" value="ECO:0007669"/>
    <property type="project" value="InterPro"/>
</dbReference>
<feature type="region of interest" description="Disordered" evidence="1">
    <location>
        <begin position="359"/>
        <end position="385"/>
    </location>
</feature>
<feature type="region of interest" description="Disordered" evidence="1">
    <location>
        <begin position="398"/>
        <end position="443"/>
    </location>
</feature>
<dbReference type="PANTHER" id="PTHR43828:SF5">
    <property type="entry name" value="TRANSCRIPTIONAL REPRESSOR XBP1"/>
    <property type="match status" value="1"/>
</dbReference>
<feature type="compositionally biased region" description="Polar residues" evidence="1">
    <location>
        <begin position="376"/>
        <end position="385"/>
    </location>
</feature>
<dbReference type="GO" id="GO:0033309">
    <property type="term" value="C:SBF transcription complex"/>
    <property type="evidence" value="ECO:0007669"/>
    <property type="project" value="TreeGrafter"/>
</dbReference>
<dbReference type="InterPro" id="IPR051642">
    <property type="entry name" value="SWI6-like"/>
</dbReference>
<feature type="compositionally biased region" description="Basic and acidic residues" evidence="1">
    <location>
        <begin position="502"/>
        <end position="522"/>
    </location>
</feature>
<dbReference type="InterPro" id="IPR003163">
    <property type="entry name" value="Tscrpt_reg_HTH_APSES-type"/>
</dbReference>
<evidence type="ECO:0000313" key="4">
    <source>
        <dbReference type="Proteomes" id="UP000184073"/>
    </source>
</evidence>
<feature type="compositionally biased region" description="Low complexity" evidence="1">
    <location>
        <begin position="1"/>
        <end position="22"/>
    </location>
</feature>
<feature type="compositionally biased region" description="Polar residues" evidence="1">
    <location>
        <begin position="594"/>
        <end position="604"/>
    </location>
</feature>
<dbReference type="PROSITE" id="PS51299">
    <property type="entry name" value="HTH_APSES"/>
    <property type="match status" value="1"/>
</dbReference>
<protein>
    <recommendedName>
        <fullName evidence="2">HTH APSES-type domain-containing protein</fullName>
    </recommendedName>
</protein>
<feature type="region of interest" description="Disordered" evidence="1">
    <location>
        <begin position="1"/>
        <end position="38"/>
    </location>
</feature>
<dbReference type="Gene3D" id="3.10.260.10">
    <property type="entry name" value="Transcription regulator HTH, APSES-type DNA-binding domain"/>
    <property type="match status" value="1"/>
</dbReference>
<dbReference type="EMBL" id="KV878133">
    <property type="protein sequence ID" value="OJJ05809.1"/>
    <property type="molecule type" value="Genomic_DNA"/>
</dbReference>
<dbReference type="InterPro" id="IPR036887">
    <property type="entry name" value="HTH_APSES_sf"/>
</dbReference>
<evidence type="ECO:0000256" key="1">
    <source>
        <dbReference type="SAM" id="MobiDB-lite"/>
    </source>
</evidence>
<dbReference type="Proteomes" id="UP000184073">
    <property type="component" value="Unassembled WGS sequence"/>
</dbReference>
<dbReference type="OrthoDB" id="5562739at2759"/>